<dbReference type="SUPFAM" id="SSF103473">
    <property type="entry name" value="MFS general substrate transporter"/>
    <property type="match status" value="1"/>
</dbReference>
<dbReference type="GO" id="GO:0022857">
    <property type="term" value="F:transmembrane transporter activity"/>
    <property type="evidence" value="ECO:0007669"/>
    <property type="project" value="InterPro"/>
</dbReference>
<dbReference type="Gene3D" id="1.20.1250.20">
    <property type="entry name" value="MFS general substrate transporter like domains"/>
    <property type="match status" value="2"/>
</dbReference>
<comment type="caution">
    <text evidence="8">The sequence shown here is derived from an EMBL/GenBank/DDBJ whole genome shotgun (WGS) entry which is preliminary data.</text>
</comment>
<dbReference type="Pfam" id="PF07690">
    <property type="entry name" value="MFS_1"/>
    <property type="match status" value="1"/>
</dbReference>
<dbReference type="InterPro" id="IPR020846">
    <property type="entry name" value="MFS_dom"/>
</dbReference>
<evidence type="ECO:0000259" key="7">
    <source>
        <dbReference type="PROSITE" id="PS50850"/>
    </source>
</evidence>
<dbReference type="EMBL" id="VUNL01000001">
    <property type="protein sequence ID" value="MSV23801.1"/>
    <property type="molecule type" value="Genomic_DNA"/>
</dbReference>
<feature type="transmembrane region" description="Helical" evidence="6">
    <location>
        <begin position="73"/>
        <end position="89"/>
    </location>
</feature>
<dbReference type="InterPro" id="IPR011701">
    <property type="entry name" value="MFS"/>
</dbReference>
<evidence type="ECO:0000256" key="4">
    <source>
        <dbReference type="ARBA" id="ARBA00022989"/>
    </source>
</evidence>
<evidence type="ECO:0000313" key="9">
    <source>
        <dbReference type="Proteomes" id="UP000430222"/>
    </source>
</evidence>
<evidence type="ECO:0000256" key="5">
    <source>
        <dbReference type="ARBA" id="ARBA00023136"/>
    </source>
</evidence>
<evidence type="ECO:0000256" key="6">
    <source>
        <dbReference type="SAM" id="Phobius"/>
    </source>
</evidence>
<feature type="transmembrane region" description="Helical" evidence="6">
    <location>
        <begin position="364"/>
        <end position="388"/>
    </location>
</feature>
<keyword evidence="5 6" id="KW-0472">Membrane</keyword>
<reference evidence="8 9" key="1">
    <citation type="submission" date="2019-08" db="EMBL/GenBank/DDBJ databases">
        <title>In-depth cultivation of the pig gut microbiome towards novel bacterial diversity and tailored functional studies.</title>
        <authorList>
            <person name="Wylensek D."/>
            <person name="Hitch T.C.A."/>
            <person name="Clavel T."/>
        </authorList>
    </citation>
    <scope>NUCLEOTIDE SEQUENCE [LARGE SCALE GENOMIC DNA]</scope>
    <source>
        <strain evidence="9">WCA-380-WT-3B3</strain>
    </source>
</reference>
<feature type="transmembrane region" description="Helical" evidence="6">
    <location>
        <begin position="285"/>
        <end position="304"/>
    </location>
</feature>
<gene>
    <name evidence="8" type="ORF">FYJ78_01075</name>
</gene>
<dbReference type="CDD" id="cd17478">
    <property type="entry name" value="MFS_FsR"/>
    <property type="match status" value="1"/>
</dbReference>
<keyword evidence="9" id="KW-1185">Reference proteome</keyword>
<keyword evidence="4 6" id="KW-1133">Transmembrane helix</keyword>
<keyword evidence="3 6" id="KW-0812">Transmembrane</keyword>
<dbReference type="AlphaFoldDB" id="A0A6I2UVX1"/>
<feature type="transmembrane region" description="Helical" evidence="6">
    <location>
        <begin position="95"/>
        <end position="113"/>
    </location>
</feature>
<feature type="transmembrane region" description="Helical" evidence="6">
    <location>
        <begin position="335"/>
        <end position="358"/>
    </location>
</feature>
<organism evidence="8 9">
    <name type="scientific">Selenomonas montiformis</name>
    <dbReference type="NCBI Taxonomy" id="2652285"/>
    <lineage>
        <taxon>Bacteria</taxon>
        <taxon>Bacillati</taxon>
        <taxon>Bacillota</taxon>
        <taxon>Negativicutes</taxon>
        <taxon>Selenomonadales</taxon>
        <taxon>Selenomonadaceae</taxon>
        <taxon>Selenomonas</taxon>
    </lineage>
</organism>
<proteinExistence type="predicted"/>
<evidence type="ECO:0000256" key="1">
    <source>
        <dbReference type="ARBA" id="ARBA00004651"/>
    </source>
</evidence>
<dbReference type="GO" id="GO:0005886">
    <property type="term" value="C:plasma membrane"/>
    <property type="evidence" value="ECO:0007669"/>
    <property type="project" value="UniProtKB-SubCell"/>
</dbReference>
<dbReference type="InterPro" id="IPR036259">
    <property type="entry name" value="MFS_trans_sf"/>
</dbReference>
<evidence type="ECO:0000256" key="2">
    <source>
        <dbReference type="ARBA" id="ARBA00022448"/>
    </source>
</evidence>
<dbReference type="RefSeq" id="WP_154619541.1">
    <property type="nucleotide sequence ID" value="NZ_VUNL01000001.1"/>
</dbReference>
<feature type="transmembrane region" description="Helical" evidence="6">
    <location>
        <begin position="134"/>
        <end position="156"/>
    </location>
</feature>
<dbReference type="Proteomes" id="UP000430222">
    <property type="component" value="Unassembled WGS sequence"/>
</dbReference>
<protein>
    <submittedName>
        <fullName evidence="8">MFS transporter</fullName>
    </submittedName>
</protein>
<dbReference type="PANTHER" id="PTHR43129">
    <property type="entry name" value="FOSMIDOMYCIN RESISTANCE PROTEIN"/>
    <property type="match status" value="1"/>
</dbReference>
<dbReference type="PROSITE" id="PS50850">
    <property type="entry name" value="MFS"/>
    <property type="match status" value="1"/>
</dbReference>
<keyword evidence="2" id="KW-0813">Transport</keyword>
<feature type="domain" description="Major facilitator superfamily (MFS) profile" evidence="7">
    <location>
        <begin position="8"/>
        <end position="393"/>
    </location>
</feature>
<feature type="transmembrane region" description="Helical" evidence="6">
    <location>
        <begin position="219"/>
        <end position="245"/>
    </location>
</feature>
<comment type="subcellular location">
    <subcellularLocation>
        <location evidence="1">Cell membrane</location>
        <topology evidence="1">Multi-pass membrane protein</topology>
    </subcellularLocation>
</comment>
<sequence>MIDLNKKYLYLLAAGHLSNDINTGSLPALLPFFVRYYGMDYTAVAGLMFASSFLSSIIQPLFGWMADRGSRQWFMALGVFFAGTSLALTGFVSDYWLIFAAVTIMGIASSVFHPEAARCVNSVSQGARGKGMSIFSVGGNAGFGFGPLLAVFLVTAFGMHGLAFYGVTAAGMSILLLLAIPHLRRAVAASQAAAAKGSDAGPEEAGNPADNDWSAFGRLFVVILFRSTVFTGISSFLPLFCIQVLGTNEAAGAMTLSVISIAGVAATLFGGWFADRYGYRRTLRLGSLLLVPFLAIAVFSGSIYAVYAMLLPMSLAMLAPYSSFVVIGQEYLAKNIGFASGVTLGISMSVGGIVAPLLGRYADFYGIASVMGLLVLLSALCAGAAFLLPAKKRT</sequence>
<evidence type="ECO:0000313" key="8">
    <source>
        <dbReference type="EMBL" id="MSV23801.1"/>
    </source>
</evidence>
<name>A0A6I2UVX1_9FIRM</name>
<feature type="transmembrane region" description="Helical" evidence="6">
    <location>
        <begin position="251"/>
        <end position="273"/>
    </location>
</feature>
<evidence type="ECO:0000256" key="3">
    <source>
        <dbReference type="ARBA" id="ARBA00022692"/>
    </source>
</evidence>
<feature type="transmembrane region" description="Helical" evidence="6">
    <location>
        <begin position="41"/>
        <end position="61"/>
    </location>
</feature>
<accession>A0A6I2UVX1</accession>
<feature type="transmembrane region" description="Helical" evidence="6">
    <location>
        <begin position="310"/>
        <end position="328"/>
    </location>
</feature>
<feature type="transmembrane region" description="Helical" evidence="6">
    <location>
        <begin position="162"/>
        <end position="180"/>
    </location>
</feature>
<dbReference type="PANTHER" id="PTHR43129:SF1">
    <property type="entry name" value="FOSMIDOMYCIN RESISTANCE PROTEIN"/>
    <property type="match status" value="1"/>
</dbReference>